<evidence type="ECO:0000313" key="3">
    <source>
        <dbReference type="EMBL" id="NUU54797.1"/>
    </source>
</evidence>
<dbReference type="EMBL" id="JABMCC010000107">
    <property type="protein sequence ID" value="NUU54797.1"/>
    <property type="molecule type" value="Genomic_DNA"/>
</dbReference>
<evidence type="ECO:0000256" key="1">
    <source>
        <dbReference type="SAM" id="Coils"/>
    </source>
</evidence>
<feature type="coiled-coil region" evidence="1">
    <location>
        <begin position="212"/>
        <end position="246"/>
    </location>
</feature>
<keyword evidence="1" id="KW-0175">Coiled coil</keyword>
<feature type="region of interest" description="Disordered" evidence="2">
    <location>
        <begin position="1"/>
        <end position="27"/>
    </location>
</feature>
<protein>
    <submittedName>
        <fullName evidence="3">Uncharacterized protein</fullName>
    </submittedName>
</protein>
<sequence length="320" mass="37152">MKELPGRSVTNSEHETSDSNNMDDALKPNTLEAELKTYLEESDILYKYVNHDSYPIVTADILKLDQSSRYATADVAEILQSYDYLKTTTGENQIDDARLRWWLNAKREDNLIDYLNIQKTGNSWTWDVYAIVRAKIVSILRYCHKYSQKDIKVMATGLSIKSSARMAPETIVSMVKSGEIHNIESFDALKNTIIAYVEYNEKRFETEITESVEFIGTEFRNLSEEHNELKERQEQLDESAKKTNEILARTLEMDLKLKEQQVKRILRLEATESWNSRGVFKNLLSSQSDKEAYIQKYIEEGMKEFAYTNQESATSREIID</sequence>
<gene>
    <name evidence="3" type="ORF">HP548_11980</name>
</gene>
<reference evidence="3 4" key="1">
    <citation type="submission" date="2020-05" db="EMBL/GenBank/DDBJ databases">
        <title>Genome Sequencing of Type Strains.</title>
        <authorList>
            <person name="Lemaire J.F."/>
            <person name="Inderbitzin P."/>
            <person name="Gregorio O.A."/>
            <person name="Collins S.B."/>
            <person name="Wespe N."/>
            <person name="Knight-Connoni V."/>
        </authorList>
    </citation>
    <scope>NUCLEOTIDE SEQUENCE [LARGE SCALE GENOMIC DNA]</scope>
    <source>
        <strain evidence="3 4">DSM 19942</strain>
    </source>
</reference>
<accession>A0ABX2ML97</accession>
<comment type="caution">
    <text evidence="3">The sequence shown here is derived from an EMBL/GenBank/DDBJ whole genome shotgun (WGS) entry which is preliminary data.</text>
</comment>
<dbReference type="RefSeq" id="WP_079696820.1">
    <property type="nucleotide sequence ID" value="NZ_JABMCC010000107.1"/>
</dbReference>
<evidence type="ECO:0000256" key="2">
    <source>
        <dbReference type="SAM" id="MobiDB-lite"/>
    </source>
</evidence>
<evidence type="ECO:0000313" key="4">
    <source>
        <dbReference type="Proteomes" id="UP000577724"/>
    </source>
</evidence>
<dbReference type="GeneID" id="97131433"/>
<dbReference type="Proteomes" id="UP000577724">
    <property type="component" value="Unassembled WGS sequence"/>
</dbReference>
<organism evidence="3 4">
    <name type="scientific">Paenibacillus taichungensis</name>
    <dbReference type="NCBI Taxonomy" id="484184"/>
    <lineage>
        <taxon>Bacteria</taxon>
        <taxon>Bacillati</taxon>
        <taxon>Bacillota</taxon>
        <taxon>Bacilli</taxon>
        <taxon>Bacillales</taxon>
        <taxon>Paenibacillaceae</taxon>
        <taxon>Paenibacillus</taxon>
    </lineage>
</organism>
<keyword evidence="4" id="KW-1185">Reference proteome</keyword>
<proteinExistence type="predicted"/>
<name>A0ABX2ML97_9BACL</name>